<feature type="transmembrane region" description="Helical" evidence="6">
    <location>
        <begin position="338"/>
        <end position="357"/>
    </location>
</feature>
<reference evidence="7" key="2">
    <citation type="submission" date="2021-04" db="EMBL/GenBank/DDBJ databases">
        <authorList>
            <person name="Gilroy R."/>
        </authorList>
    </citation>
    <scope>NUCLEOTIDE SEQUENCE</scope>
    <source>
        <strain evidence="7">ChiHjej8B7-3636</strain>
    </source>
</reference>
<sequence length="415" mass="42059">MTSGFVRRLGLSDAVAIGLGSMIGAGAFAVWQPAIEAAGSGVLIGLVLAAVVAFCNATSTAQLAAVHPVAGGVYAYGNAELGAWWGYLAGWCFVVGKIASCAAMALTFASYAAPGFERPAAIGAVVLLTIVNLLGVTRTASAAKIIVVIVLLVLVFVAVSGLVGSTGEHASIGEGLFDGGWYGILQSAGLIFFAFAGYARIATMGEEVRDPARTIPRAIVFALAGAVVVYAVLAVTVLQALGPAPHVSATPLADVVAASGWDWGAPVVRVGAACAALGALLALIAGIGRTSLAMARGGDLPGFFSRIHPRMRVPHRAEIAVAAVVIAILLVADLRGAIGVSSFGVLLYYFVANLAALRQGKTVRRYPQWLQVAGAIGCAGLAALLPWPSVVAGAAVVAIGVVIRGARLIAERRSL</sequence>
<dbReference type="AlphaFoldDB" id="A0A9D2H5A1"/>
<feature type="transmembrane region" description="Helical" evidence="6">
    <location>
        <begin position="119"/>
        <end position="136"/>
    </location>
</feature>
<keyword evidence="3 6" id="KW-0812">Transmembrane</keyword>
<evidence type="ECO:0000313" key="8">
    <source>
        <dbReference type="Proteomes" id="UP000824220"/>
    </source>
</evidence>
<dbReference type="GO" id="GO:0005886">
    <property type="term" value="C:plasma membrane"/>
    <property type="evidence" value="ECO:0007669"/>
    <property type="project" value="UniProtKB-SubCell"/>
</dbReference>
<protein>
    <submittedName>
        <fullName evidence="7">APC family permease</fullName>
    </submittedName>
</protein>
<accession>A0A9D2H5A1</accession>
<feature type="transmembrane region" description="Helical" evidence="6">
    <location>
        <begin position="145"/>
        <end position="167"/>
    </location>
</feature>
<evidence type="ECO:0000256" key="3">
    <source>
        <dbReference type="ARBA" id="ARBA00022692"/>
    </source>
</evidence>
<evidence type="ECO:0000256" key="5">
    <source>
        <dbReference type="ARBA" id="ARBA00023136"/>
    </source>
</evidence>
<dbReference type="PIRSF" id="PIRSF006060">
    <property type="entry name" value="AA_transporter"/>
    <property type="match status" value="1"/>
</dbReference>
<evidence type="ECO:0000256" key="2">
    <source>
        <dbReference type="ARBA" id="ARBA00022475"/>
    </source>
</evidence>
<evidence type="ECO:0000313" key="7">
    <source>
        <dbReference type="EMBL" id="HJA04823.1"/>
    </source>
</evidence>
<feature type="transmembrane region" description="Helical" evidence="6">
    <location>
        <begin position="37"/>
        <end position="55"/>
    </location>
</feature>
<name>A0A9D2H5A1_9MICO</name>
<evidence type="ECO:0000256" key="6">
    <source>
        <dbReference type="SAM" id="Phobius"/>
    </source>
</evidence>
<comment type="subcellular location">
    <subcellularLocation>
        <location evidence="1">Cell membrane</location>
        <topology evidence="1">Multi-pass membrane protein</topology>
    </subcellularLocation>
</comment>
<reference evidence="7" key="1">
    <citation type="journal article" date="2021" name="PeerJ">
        <title>Extensive microbial diversity within the chicken gut microbiome revealed by metagenomics and culture.</title>
        <authorList>
            <person name="Gilroy R."/>
            <person name="Ravi A."/>
            <person name="Getino M."/>
            <person name="Pursley I."/>
            <person name="Horton D.L."/>
            <person name="Alikhan N.F."/>
            <person name="Baker D."/>
            <person name="Gharbi K."/>
            <person name="Hall N."/>
            <person name="Watson M."/>
            <person name="Adriaenssens E.M."/>
            <person name="Foster-Nyarko E."/>
            <person name="Jarju S."/>
            <person name="Secka A."/>
            <person name="Antonio M."/>
            <person name="Oren A."/>
            <person name="Chaudhuri R.R."/>
            <person name="La Ragione R."/>
            <person name="Hildebrand F."/>
            <person name="Pallen M.J."/>
        </authorList>
    </citation>
    <scope>NUCLEOTIDE SEQUENCE</scope>
    <source>
        <strain evidence="7">ChiHjej8B7-3636</strain>
    </source>
</reference>
<organism evidence="7 8">
    <name type="scientific">Candidatus Microbacterium stercoravium</name>
    <dbReference type="NCBI Taxonomy" id="2838697"/>
    <lineage>
        <taxon>Bacteria</taxon>
        <taxon>Bacillati</taxon>
        <taxon>Actinomycetota</taxon>
        <taxon>Actinomycetes</taxon>
        <taxon>Micrococcales</taxon>
        <taxon>Microbacteriaceae</taxon>
        <taxon>Microbacterium</taxon>
    </lineage>
</organism>
<feature type="transmembrane region" description="Helical" evidence="6">
    <location>
        <begin position="219"/>
        <end position="241"/>
    </location>
</feature>
<feature type="transmembrane region" description="Helical" evidence="6">
    <location>
        <begin position="88"/>
        <end position="113"/>
    </location>
</feature>
<dbReference type="PANTHER" id="PTHR42770">
    <property type="entry name" value="AMINO ACID TRANSPORTER-RELATED"/>
    <property type="match status" value="1"/>
</dbReference>
<dbReference type="PANTHER" id="PTHR42770:SF7">
    <property type="entry name" value="MEMBRANE PROTEIN"/>
    <property type="match status" value="1"/>
</dbReference>
<feature type="transmembrane region" description="Helical" evidence="6">
    <location>
        <begin position="12"/>
        <end position="31"/>
    </location>
</feature>
<gene>
    <name evidence="7" type="ORF">H9800_08180</name>
</gene>
<keyword evidence="2" id="KW-1003">Cell membrane</keyword>
<feature type="transmembrane region" description="Helical" evidence="6">
    <location>
        <begin position="270"/>
        <end position="292"/>
    </location>
</feature>
<keyword evidence="4 6" id="KW-1133">Transmembrane helix</keyword>
<feature type="transmembrane region" description="Helical" evidence="6">
    <location>
        <begin position="369"/>
        <end position="385"/>
    </location>
</feature>
<dbReference type="InterPro" id="IPR050367">
    <property type="entry name" value="APC_superfamily"/>
</dbReference>
<dbReference type="Proteomes" id="UP000824220">
    <property type="component" value="Unassembled WGS sequence"/>
</dbReference>
<keyword evidence="5 6" id="KW-0472">Membrane</keyword>
<dbReference type="Pfam" id="PF13520">
    <property type="entry name" value="AA_permease_2"/>
    <property type="match status" value="1"/>
</dbReference>
<comment type="caution">
    <text evidence="7">The sequence shown here is derived from an EMBL/GenBank/DDBJ whole genome shotgun (WGS) entry which is preliminary data.</text>
</comment>
<evidence type="ECO:0000256" key="1">
    <source>
        <dbReference type="ARBA" id="ARBA00004651"/>
    </source>
</evidence>
<feature type="transmembrane region" description="Helical" evidence="6">
    <location>
        <begin position="179"/>
        <end position="198"/>
    </location>
</feature>
<evidence type="ECO:0000256" key="4">
    <source>
        <dbReference type="ARBA" id="ARBA00022989"/>
    </source>
</evidence>
<dbReference type="Gene3D" id="1.20.1740.10">
    <property type="entry name" value="Amino acid/polyamine transporter I"/>
    <property type="match status" value="1"/>
</dbReference>
<dbReference type="GO" id="GO:0022857">
    <property type="term" value="F:transmembrane transporter activity"/>
    <property type="evidence" value="ECO:0007669"/>
    <property type="project" value="InterPro"/>
</dbReference>
<dbReference type="InterPro" id="IPR002293">
    <property type="entry name" value="AA/rel_permease1"/>
</dbReference>
<dbReference type="EMBL" id="DXAM01000114">
    <property type="protein sequence ID" value="HJA04823.1"/>
    <property type="molecule type" value="Genomic_DNA"/>
</dbReference>
<proteinExistence type="predicted"/>